<gene>
    <name evidence="1" type="ORF">Tco_0975736</name>
</gene>
<proteinExistence type="predicted"/>
<keyword evidence="2" id="KW-1185">Reference proteome</keyword>
<sequence length="117" mass="13615">MEKSESRKSKRQKIDIEIFFPLLHVTKDNTTASHPILPIMEPIIHKVWGQAILTQFRTRNRRSNKVYTIEDLVPNPKYSEGISRQNSDLPLCENTTPLNALNDILRIVINSDDDKFR</sequence>
<evidence type="ECO:0000313" key="1">
    <source>
        <dbReference type="EMBL" id="GJT49579.1"/>
    </source>
</evidence>
<dbReference type="EMBL" id="BQNB010016249">
    <property type="protein sequence ID" value="GJT49579.1"/>
    <property type="molecule type" value="Genomic_DNA"/>
</dbReference>
<name>A0ABQ5EF82_9ASTR</name>
<protein>
    <submittedName>
        <fullName evidence="1">Uncharacterized protein</fullName>
    </submittedName>
</protein>
<dbReference type="Proteomes" id="UP001151760">
    <property type="component" value="Unassembled WGS sequence"/>
</dbReference>
<reference evidence="1" key="1">
    <citation type="journal article" date="2022" name="Int. J. Mol. Sci.">
        <title>Draft Genome of Tanacetum Coccineum: Genomic Comparison of Closely Related Tanacetum-Family Plants.</title>
        <authorList>
            <person name="Yamashiro T."/>
            <person name="Shiraishi A."/>
            <person name="Nakayama K."/>
            <person name="Satake H."/>
        </authorList>
    </citation>
    <scope>NUCLEOTIDE SEQUENCE</scope>
</reference>
<evidence type="ECO:0000313" key="2">
    <source>
        <dbReference type="Proteomes" id="UP001151760"/>
    </source>
</evidence>
<accession>A0ABQ5EF82</accession>
<comment type="caution">
    <text evidence="1">The sequence shown here is derived from an EMBL/GenBank/DDBJ whole genome shotgun (WGS) entry which is preliminary data.</text>
</comment>
<reference evidence="1" key="2">
    <citation type="submission" date="2022-01" db="EMBL/GenBank/DDBJ databases">
        <authorList>
            <person name="Yamashiro T."/>
            <person name="Shiraishi A."/>
            <person name="Satake H."/>
            <person name="Nakayama K."/>
        </authorList>
    </citation>
    <scope>NUCLEOTIDE SEQUENCE</scope>
</reference>
<organism evidence="1 2">
    <name type="scientific">Tanacetum coccineum</name>
    <dbReference type="NCBI Taxonomy" id="301880"/>
    <lineage>
        <taxon>Eukaryota</taxon>
        <taxon>Viridiplantae</taxon>
        <taxon>Streptophyta</taxon>
        <taxon>Embryophyta</taxon>
        <taxon>Tracheophyta</taxon>
        <taxon>Spermatophyta</taxon>
        <taxon>Magnoliopsida</taxon>
        <taxon>eudicotyledons</taxon>
        <taxon>Gunneridae</taxon>
        <taxon>Pentapetalae</taxon>
        <taxon>asterids</taxon>
        <taxon>campanulids</taxon>
        <taxon>Asterales</taxon>
        <taxon>Asteraceae</taxon>
        <taxon>Asteroideae</taxon>
        <taxon>Anthemideae</taxon>
        <taxon>Anthemidinae</taxon>
        <taxon>Tanacetum</taxon>
    </lineage>
</organism>